<dbReference type="EMBL" id="BMAW01104236">
    <property type="protein sequence ID" value="GFT13306.1"/>
    <property type="molecule type" value="Genomic_DNA"/>
</dbReference>
<reference evidence="2" key="1">
    <citation type="submission" date="2020-08" db="EMBL/GenBank/DDBJ databases">
        <title>Multicomponent nature underlies the extraordinary mechanical properties of spider dragline silk.</title>
        <authorList>
            <person name="Kono N."/>
            <person name="Nakamura H."/>
            <person name="Mori M."/>
            <person name="Yoshida Y."/>
            <person name="Ohtoshi R."/>
            <person name="Malay A.D."/>
            <person name="Moran D.A.P."/>
            <person name="Tomita M."/>
            <person name="Numata K."/>
            <person name="Arakawa K."/>
        </authorList>
    </citation>
    <scope>NUCLEOTIDE SEQUENCE</scope>
</reference>
<evidence type="ECO:0000313" key="3">
    <source>
        <dbReference type="Proteomes" id="UP000887013"/>
    </source>
</evidence>
<protein>
    <submittedName>
        <fullName evidence="2">Uncharacterized protein</fullName>
    </submittedName>
</protein>
<keyword evidence="3" id="KW-1185">Reference proteome</keyword>
<evidence type="ECO:0000313" key="2">
    <source>
        <dbReference type="EMBL" id="GFT13306.1"/>
    </source>
</evidence>
<proteinExistence type="predicted"/>
<feature type="compositionally biased region" description="Basic and acidic residues" evidence="1">
    <location>
        <begin position="28"/>
        <end position="40"/>
    </location>
</feature>
<gene>
    <name evidence="2" type="ORF">NPIL_521111</name>
</gene>
<dbReference type="AlphaFoldDB" id="A0A8X6TIZ1"/>
<comment type="caution">
    <text evidence="2">The sequence shown here is derived from an EMBL/GenBank/DDBJ whole genome shotgun (WGS) entry which is preliminary data.</text>
</comment>
<sequence>MLKLKNCNKNFDALRNRKFYTSRRKKERNNQKSNKGEGKDTAMHSYKWELFSRRRQNRERFLEKKIHPILGPIYLKGVEGNNNIYMFRLAFDELARNEDDRKNEWKIPPLLEELRKRRQQYGRRQSDRNSISFAFPVVWERNIPRVHPSGKSKNFSFQAATAEAMPNLIPREIK</sequence>
<accession>A0A8X6TIZ1</accession>
<name>A0A8X6TIZ1_NEPPI</name>
<evidence type="ECO:0000256" key="1">
    <source>
        <dbReference type="SAM" id="MobiDB-lite"/>
    </source>
</evidence>
<organism evidence="2 3">
    <name type="scientific">Nephila pilipes</name>
    <name type="common">Giant wood spider</name>
    <name type="synonym">Nephila maculata</name>
    <dbReference type="NCBI Taxonomy" id="299642"/>
    <lineage>
        <taxon>Eukaryota</taxon>
        <taxon>Metazoa</taxon>
        <taxon>Ecdysozoa</taxon>
        <taxon>Arthropoda</taxon>
        <taxon>Chelicerata</taxon>
        <taxon>Arachnida</taxon>
        <taxon>Araneae</taxon>
        <taxon>Araneomorphae</taxon>
        <taxon>Entelegynae</taxon>
        <taxon>Araneoidea</taxon>
        <taxon>Nephilidae</taxon>
        <taxon>Nephila</taxon>
    </lineage>
</organism>
<dbReference type="Proteomes" id="UP000887013">
    <property type="component" value="Unassembled WGS sequence"/>
</dbReference>
<feature type="region of interest" description="Disordered" evidence="1">
    <location>
        <begin position="20"/>
        <end position="40"/>
    </location>
</feature>